<dbReference type="Proteomes" id="UP001318040">
    <property type="component" value="Chromosome 42"/>
</dbReference>
<keyword evidence="2" id="KW-0662">Pyridine nucleotide biosynthesis</keyword>
<protein>
    <submittedName>
        <fullName evidence="13 14">Nicotinamide riboside kinase 1-like isoform X1</fullName>
    </submittedName>
</protein>
<gene>
    <name evidence="13 14" type="primary">LOC116951253</name>
</gene>
<comment type="catalytic activity">
    <reaction evidence="9">
        <text>beta-nicotinamide D-riboside + ATP = beta-nicotinamide D-ribonucleotide + ADP + H(+)</text>
        <dbReference type="Rhea" id="RHEA:14017"/>
        <dbReference type="ChEBI" id="CHEBI:14649"/>
        <dbReference type="ChEBI" id="CHEBI:15378"/>
        <dbReference type="ChEBI" id="CHEBI:15927"/>
        <dbReference type="ChEBI" id="CHEBI:30616"/>
        <dbReference type="ChEBI" id="CHEBI:456216"/>
        <dbReference type="EC" id="2.7.1.22"/>
    </reaction>
</comment>
<keyword evidence="6" id="KW-0418">Kinase</keyword>
<dbReference type="FunFam" id="3.40.50.300:FF:000853">
    <property type="entry name" value="Nicotinamide riboside kinase 1"/>
    <property type="match status" value="1"/>
</dbReference>
<name>A0AAJ7TWV6_PETMA</name>
<keyword evidence="4" id="KW-0479">Metal-binding</keyword>
<keyword evidence="12" id="KW-1185">Reference proteome</keyword>
<dbReference type="GO" id="GO:0019363">
    <property type="term" value="P:pyridine nucleotide biosynthetic process"/>
    <property type="evidence" value="ECO:0007669"/>
    <property type="project" value="UniProtKB-KW"/>
</dbReference>
<evidence type="ECO:0000256" key="4">
    <source>
        <dbReference type="ARBA" id="ARBA00022723"/>
    </source>
</evidence>
<dbReference type="InterPro" id="IPR027417">
    <property type="entry name" value="P-loop_NTPase"/>
</dbReference>
<evidence type="ECO:0000313" key="14">
    <source>
        <dbReference type="RefSeq" id="XP_032825644.1"/>
    </source>
</evidence>
<dbReference type="GO" id="GO:0046872">
    <property type="term" value="F:metal ion binding"/>
    <property type="evidence" value="ECO:0007669"/>
    <property type="project" value="UniProtKB-KW"/>
</dbReference>
<dbReference type="GO" id="GO:0005829">
    <property type="term" value="C:cytosol"/>
    <property type="evidence" value="ECO:0007669"/>
    <property type="project" value="UniProtKB-ARBA"/>
</dbReference>
<dbReference type="AlphaFoldDB" id="A0AAJ7TWV6"/>
<keyword evidence="3" id="KW-0808">Transferase</keyword>
<dbReference type="SUPFAM" id="SSF52540">
    <property type="entry name" value="P-loop containing nucleoside triphosphate hydrolases"/>
    <property type="match status" value="1"/>
</dbReference>
<dbReference type="RefSeq" id="XP_032825643.1">
    <property type="nucleotide sequence ID" value="XM_032969752.1"/>
</dbReference>
<dbReference type="GO" id="GO:0050262">
    <property type="term" value="F:ribosylnicotinamide kinase activity"/>
    <property type="evidence" value="ECO:0007669"/>
    <property type="project" value="UniProtKB-EC"/>
</dbReference>
<evidence type="ECO:0000256" key="3">
    <source>
        <dbReference type="ARBA" id="ARBA00022679"/>
    </source>
</evidence>
<comment type="catalytic activity">
    <reaction evidence="10">
        <text>beta-D-ribosylnicotinate + ATP = nicotinate beta-D-ribonucleotide + ADP + H(+)</text>
        <dbReference type="Rhea" id="RHEA:25568"/>
        <dbReference type="ChEBI" id="CHEBI:15378"/>
        <dbReference type="ChEBI" id="CHEBI:30616"/>
        <dbReference type="ChEBI" id="CHEBI:57502"/>
        <dbReference type="ChEBI" id="CHEBI:58527"/>
        <dbReference type="ChEBI" id="CHEBI:456216"/>
        <dbReference type="EC" id="2.7.1.173"/>
    </reaction>
</comment>
<evidence type="ECO:0000256" key="8">
    <source>
        <dbReference type="ARBA" id="ARBA00022842"/>
    </source>
</evidence>
<dbReference type="PANTHER" id="PTHR10285">
    <property type="entry name" value="URIDINE KINASE"/>
    <property type="match status" value="1"/>
</dbReference>
<dbReference type="KEGG" id="pmrn:116951253"/>
<keyword evidence="5" id="KW-0547">Nucleotide-binding</keyword>
<dbReference type="Pfam" id="PF13238">
    <property type="entry name" value="AAA_18"/>
    <property type="match status" value="1"/>
</dbReference>
<evidence type="ECO:0000256" key="2">
    <source>
        <dbReference type="ARBA" id="ARBA00022642"/>
    </source>
</evidence>
<evidence type="ECO:0000256" key="10">
    <source>
        <dbReference type="ARBA" id="ARBA00051194"/>
    </source>
</evidence>
<evidence type="ECO:0000313" key="13">
    <source>
        <dbReference type="RefSeq" id="XP_032825643.1"/>
    </source>
</evidence>
<evidence type="ECO:0000256" key="7">
    <source>
        <dbReference type="ARBA" id="ARBA00022840"/>
    </source>
</evidence>
<keyword evidence="7" id="KW-0067">ATP-binding</keyword>
<comment type="pathway">
    <text evidence="1">Cofactor biosynthesis; NAD(+) biosynthesis.</text>
</comment>
<evidence type="ECO:0000256" key="11">
    <source>
        <dbReference type="ARBA" id="ARBA00060898"/>
    </source>
</evidence>
<proteinExistence type="inferred from homology"/>
<dbReference type="GO" id="GO:0061769">
    <property type="term" value="F:nicotinate riboside kinase activity"/>
    <property type="evidence" value="ECO:0007669"/>
    <property type="project" value="UniProtKB-ARBA"/>
</dbReference>
<evidence type="ECO:0000256" key="6">
    <source>
        <dbReference type="ARBA" id="ARBA00022777"/>
    </source>
</evidence>
<evidence type="ECO:0000256" key="1">
    <source>
        <dbReference type="ARBA" id="ARBA00004790"/>
    </source>
</evidence>
<evidence type="ECO:0000256" key="9">
    <source>
        <dbReference type="ARBA" id="ARBA00050738"/>
    </source>
</evidence>
<dbReference type="GO" id="GO:0005524">
    <property type="term" value="F:ATP binding"/>
    <property type="evidence" value="ECO:0007669"/>
    <property type="project" value="UniProtKB-KW"/>
</dbReference>
<dbReference type="RefSeq" id="XP_032825644.1">
    <property type="nucleotide sequence ID" value="XM_032969753.1"/>
</dbReference>
<evidence type="ECO:0000256" key="5">
    <source>
        <dbReference type="ARBA" id="ARBA00022741"/>
    </source>
</evidence>
<reference evidence="13 14" key="1">
    <citation type="submission" date="2025-04" db="UniProtKB">
        <authorList>
            <consortium name="RefSeq"/>
        </authorList>
    </citation>
    <scope>IDENTIFICATION</scope>
    <source>
        <tissue evidence="13 14">Sperm</tissue>
    </source>
</reference>
<keyword evidence="8" id="KW-0460">Magnesium</keyword>
<sequence>MLVKEKIVIGISGVTNAGKTSLSLRLQKALPNCKVIHQDDFFKPPEEVVVDSNGFYQYDVITALNMDAMMNVVNAWIKDPSGFKELPSESHITSQPLQYDPDAPHILLIEGFLMYTYRPLLNVFDLRYLLTVPFDEAKRRRSTRVYCPEDPPGYFEGHVWPMYLEHKEEIRSLGVDIEPYLDGTNPPDELFRLAYDDISAKVRRLSSGV</sequence>
<dbReference type="Gene3D" id="3.40.50.300">
    <property type="entry name" value="P-loop containing nucleotide triphosphate hydrolases"/>
    <property type="match status" value="1"/>
</dbReference>
<evidence type="ECO:0000313" key="12">
    <source>
        <dbReference type="Proteomes" id="UP001318040"/>
    </source>
</evidence>
<dbReference type="GeneID" id="116951253"/>
<dbReference type="CDD" id="cd02024">
    <property type="entry name" value="NRK1"/>
    <property type="match status" value="1"/>
</dbReference>
<organism evidence="12 13">
    <name type="scientific">Petromyzon marinus</name>
    <name type="common">Sea lamprey</name>
    <dbReference type="NCBI Taxonomy" id="7757"/>
    <lineage>
        <taxon>Eukaryota</taxon>
        <taxon>Metazoa</taxon>
        <taxon>Chordata</taxon>
        <taxon>Craniata</taxon>
        <taxon>Vertebrata</taxon>
        <taxon>Cyclostomata</taxon>
        <taxon>Hyperoartia</taxon>
        <taxon>Petromyzontiformes</taxon>
        <taxon>Petromyzontidae</taxon>
        <taxon>Petromyzon</taxon>
    </lineage>
</organism>
<comment type="similarity">
    <text evidence="11">Belongs to the uridine kinase family. NRK subfamily.</text>
</comment>
<accession>A0AAJ7TWV6</accession>
<dbReference type="GO" id="GO:0019674">
    <property type="term" value="P:NAD+ metabolic process"/>
    <property type="evidence" value="ECO:0007669"/>
    <property type="project" value="UniProtKB-ARBA"/>
</dbReference>